<organism evidence="2 3">
    <name type="scientific">Parvularcula bermudensis (strain ATCC BAA-594 / HTCC2503 / KCTC 12087)</name>
    <dbReference type="NCBI Taxonomy" id="314260"/>
    <lineage>
        <taxon>Bacteria</taxon>
        <taxon>Pseudomonadati</taxon>
        <taxon>Pseudomonadota</taxon>
        <taxon>Alphaproteobacteria</taxon>
        <taxon>Parvularculales</taxon>
        <taxon>Parvularculaceae</taxon>
        <taxon>Parvularcula</taxon>
    </lineage>
</organism>
<proteinExistence type="predicted"/>
<dbReference type="eggNOG" id="COG1680">
    <property type="taxonomic scope" value="Bacteria"/>
</dbReference>
<dbReference type="OrthoDB" id="9808046at2"/>
<dbReference type="HOGENOM" id="CLU_020027_11_2_5"/>
<reference evidence="2 3" key="2">
    <citation type="journal article" date="2011" name="J. Bacteriol.">
        <title>Complete genome sequence of strain HTCC2503T of Parvularcula bermudensis, the type species of the order "Parvularculales" in the class Alphaproteobacteria.</title>
        <authorList>
            <person name="Oh H.M."/>
            <person name="Kang I."/>
            <person name="Vergin K.L."/>
            <person name="Kang D."/>
            <person name="Rhee K.H."/>
            <person name="Giovannoni S.J."/>
            <person name="Cho J.C."/>
        </authorList>
    </citation>
    <scope>NUCLEOTIDE SEQUENCE [LARGE SCALE GENOMIC DNA]</scope>
    <source>
        <strain evidence="3">ATCC BAA-594 / HTCC2503 / KCTC 12087</strain>
    </source>
</reference>
<dbReference type="InterPro" id="IPR001466">
    <property type="entry name" value="Beta-lactam-related"/>
</dbReference>
<dbReference type="PANTHER" id="PTHR43283">
    <property type="entry name" value="BETA-LACTAMASE-RELATED"/>
    <property type="match status" value="1"/>
</dbReference>
<protein>
    <submittedName>
        <fullName evidence="2">Beta-lactamase</fullName>
    </submittedName>
</protein>
<sequence length="411" mass="44841">MQDLTPTGSASDLGFDPDRLDAIPAFFDAYLSSGRLPNLSLLIARHGEIAHFSAQGHQAMTDGSPPIDQRTIYRIYSMTKPVTSVAVMMLAEEGRLHLGDPLFKYLPAFKKMTVWDEQGDHQPAKRPITLRDLMTHQAGFTYSFLMQHRLDALYRERDLDPIAGPLDLETFCDRLAELPLLFSPGERWNYSVATDVLGRVVEVVSGQSLPSFFSERIFGPLGMVDTGFHVADSELSRLSALYQRDPVTKDISLYDGGGAASATAAKAPSLPSGGGGLYSTMADYYRFCRFLLGKGSLGGIRLLSPKTMDFMSLNHLPGGKTMGQMGDKTFSEARMEGSGFGLGFAVVTDMAAQQQPSSLGTFSWGGLASTYFWIDPTEELIGLMMTQLIPSSAYPIRPQLQALTYAAITGP</sequence>
<evidence type="ECO:0000259" key="1">
    <source>
        <dbReference type="Pfam" id="PF00144"/>
    </source>
</evidence>
<gene>
    <name evidence="2" type="ordered locus">PB2503_10374</name>
</gene>
<keyword evidence="3" id="KW-1185">Reference proteome</keyword>
<dbReference type="Pfam" id="PF00144">
    <property type="entry name" value="Beta-lactamase"/>
    <property type="match status" value="1"/>
</dbReference>
<evidence type="ECO:0000313" key="3">
    <source>
        <dbReference type="Proteomes" id="UP000001302"/>
    </source>
</evidence>
<dbReference type="KEGG" id="pbr:PB2503_10374"/>
<dbReference type="InterPro" id="IPR012338">
    <property type="entry name" value="Beta-lactam/transpept-like"/>
</dbReference>
<name>E0TG07_PARBH</name>
<dbReference type="Proteomes" id="UP000001302">
    <property type="component" value="Chromosome"/>
</dbReference>
<dbReference type="InterPro" id="IPR050789">
    <property type="entry name" value="Diverse_Enzym_Activities"/>
</dbReference>
<dbReference type="Gene3D" id="3.40.710.10">
    <property type="entry name" value="DD-peptidase/beta-lactamase superfamily"/>
    <property type="match status" value="1"/>
</dbReference>
<dbReference type="EMBL" id="CP002156">
    <property type="protein sequence ID" value="ADM10126.1"/>
    <property type="molecule type" value="Genomic_DNA"/>
</dbReference>
<dbReference type="RefSeq" id="WP_013301100.1">
    <property type="nucleotide sequence ID" value="NC_014414.1"/>
</dbReference>
<dbReference type="STRING" id="314260.PB2503_10374"/>
<dbReference type="AlphaFoldDB" id="E0TG07"/>
<reference evidence="3" key="1">
    <citation type="submission" date="2010-08" db="EMBL/GenBank/DDBJ databases">
        <title>Genome sequence of Parvularcula bermudensis HTCC2503.</title>
        <authorList>
            <person name="Kang D.-M."/>
            <person name="Oh H.-M."/>
            <person name="Cho J.-C."/>
        </authorList>
    </citation>
    <scope>NUCLEOTIDE SEQUENCE [LARGE SCALE GENOMIC DNA]</scope>
    <source>
        <strain evidence="3">ATCC BAA-594 / HTCC2503 / KCTC 12087</strain>
    </source>
</reference>
<dbReference type="MEROPS" id="S12.950"/>
<dbReference type="SUPFAM" id="SSF56601">
    <property type="entry name" value="beta-lactamase/transpeptidase-like"/>
    <property type="match status" value="1"/>
</dbReference>
<dbReference type="PANTHER" id="PTHR43283:SF3">
    <property type="entry name" value="BETA-LACTAMASE FAMILY PROTEIN (AFU_ORTHOLOGUE AFUA_5G07500)"/>
    <property type="match status" value="1"/>
</dbReference>
<evidence type="ECO:0000313" key="2">
    <source>
        <dbReference type="EMBL" id="ADM10126.1"/>
    </source>
</evidence>
<feature type="domain" description="Beta-lactamase-related" evidence="1">
    <location>
        <begin position="25"/>
        <end position="395"/>
    </location>
</feature>
<accession>E0TG07</accession>